<dbReference type="RefSeq" id="WP_257959420.1">
    <property type="nucleotide sequence ID" value="NZ_CP102780.1"/>
</dbReference>
<keyword evidence="2" id="KW-1185">Reference proteome</keyword>
<reference evidence="1" key="1">
    <citation type="submission" date="2022-08" db="EMBL/GenBank/DDBJ databases">
        <title>Multi-unit outbreak of Pandoraea commovens among non-cystic fibrosis intensive care patients from 2019 to 2021 in Berlin, Germany.</title>
        <authorList>
            <person name="Menzel P."/>
        </authorList>
    </citation>
    <scope>NUCLEOTIDE SEQUENCE</scope>
    <source>
        <strain evidence="1">LB-19-202-79</strain>
    </source>
</reference>
<gene>
    <name evidence="1" type="ORF">NTU39_05545</name>
</gene>
<proteinExistence type="predicted"/>
<sequence>MKAKFYLAEDARAEVSGKLTLLGLYPNDVIVFAEGPDVTTPEGEVAKVALPKLCIVSTVSGLDDGEYELKASLYSANGKEAMPPSTVISKFKASPDVEGHTSIMQLAPFVAEAMGKCKFVLEVGPHTVTYEFELRVGRVTV</sequence>
<organism evidence="1 2">
    <name type="scientific">Pandoraea commovens</name>
    <dbReference type="NCBI Taxonomy" id="2508289"/>
    <lineage>
        <taxon>Bacteria</taxon>
        <taxon>Pseudomonadati</taxon>
        <taxon>Pseudomonadota</taxon>
        <taxon>Betaproteobacteria</taxon>
        <taxon>Burkholderiales</taxon>
        <taxon>Burkholderiaceae</taxon>
        <taxon>Pandoraea</taxon>
    </lineage>
</organism>
<dbReference type="Proteomes" id="UP001058980">
    <property type="component" value="Chromosome"/>
</dbReference>
<accession>A0ABY5QK14</accession>
<evidence type="ECO:0000313" key="1">
    <source>
        <dbReference type="EMBL" id="UVA80488.1"/>
    </source>
</evidence>
<protein>
    <submittedName>
        <fullName evidence="1">Uncharacterized protein</fullName>
    </submittedName>
</protein>
<evidence type="ECO:0000313" key="2">
    <source>
        <dbReference type="Proteomes" id="UP001058980"/>
    </source>
</evidence>
<dbReference type="EMBL" id="CP102780">
    <property type="protein sequence ID" value="UVA80488.1"/>
    <property type="molecule type" value="Genomic_DNA"/>
</dbReference>
<name>A0ABY5QK14_9BURK</name>